<feature type="compositionally biased region" description="Polar residues" evidence="3">
    <location>
        <begin position="80"/>
        <end position="90"/>
    </location>
</feature>
<feature type="compositionally biased region" description="Basic residues" evidence="3">
    <location>
        <begin position="281"/>
        <end position="291"/>
    </location>
</feature>
<feature type="compositionally biased region" description="Basic and acidic residues" evidence="3">
    <location>
        <begin position="420"/>
        <end position="436"/>
    </location>
</feature>
<feature type="compositionally biased region" description="Polar residues" evidence="3">
    <location>
        <begin position="38"/>
        <end position="56"/>
    </location>
</feature>
<keyword evidence="6" id="KW-1185">Reference proteome</keyword>
<accession>A0A5N6KNL5</accession>
<dbReference type="SUPFAM" id="SSF54160">
    <property type="entry name" value="Chromo domain-like"/>
    <property type="match status" value="1"/>
</dbReference>
<keyword evidence="2" id="KW-0539">Nucleus</keyword>
<dbReference type="InterPro" id="IPR023780">
    <property type="entry name" value="Chromo_domain"/>
</dbReference>
<feature type="region of interest" description="Disordered" evidence="3">
    <location>
        <begin position="410"/>
        <end position="450"/>
    </location>
</feature>
<feature type="region of interest" description="Disordered" evidence="3">
    <location>
        <begin position="247"/>
        <end position="318"/>
    </location>
</feature>
<proteinExistence type="predicted"/>
<sequence>MARVSQGRDSGLFVEDDSSDEEATNIQHAMRRVKLANTGHNSLNNASSIVQLTDKPSVTRLAKRTGTQRMPGLSSGKGRATNQETSSTTKPLHGNIPKQADGAAQCVPSAVIVNCAPSVKTTRAASLKRTASEHVSPESRAKKARKSNSPDHLIKRKKTRNDFKQTADGINNKSSIQFEAKSTTEETIEERQARLLAMRNERVQKQGGEAVSTIPNSFIADHTDDTEEALPIDLSAIPTAEQRIERQYKRKEEAERKATARARAFSKAQRGRARPVATRVRNQKRPRKQPKTRPDTSSGYVNFGDDTSKSGSDSDVHVDRDDLHVDEEGYYSESFTVEAILQHGIDNGVMKYEIKWDGYDLDDTTWQTEEDLDDAQLILDEYKRNHMRAEGVRVPTAPLVAPVAPAPIAPTATTSMADSSSKESNRSSKSKPDRTAGHASGSGPSSSGSLVQYIGNLFKG</sequence>
<comment type="subcellular location">
    <subcellularLocation>
        <location evidence="1">Nucleus</location>
    </subcellularLocation>
</comment>
<dbReference type="OrthoDB" id="433924at2759"/>
<dbReference type="EMBL" id="VIBQ01000009">
    <property type="protein sequence ID" value="KAB8336660.1"/>
    <property type="molecule type" value="Genomic_DNA"/>
</dbReference>
<dbReference type="CDD" id="cd00024">
    <property type="entry name" value="CD_CSD"/>
    <property type="match status" value="1"/>
</dbReference>
<evidence type="ECO:0000256" key="1">
    <source>
        <dbReference type="ARBA" id="ARBA00004123"/>
    </source>
</evidence>
<feature type="compositionally biased region" description="Basic and acidic residues" evidence="3">
    <location>
        <begin position="306"/>
        <end position="318"/>
    </location>
</feature>
<comment type="caution">
    <text evidence="5">The sequence shown here is derived from an EMBL/GenBank/DDBJ whole genome shotgun (WGS) entry which is preliminary data.</text>
</comment>
<dbReference type="SMART" id="SM00298">
    <property type="entry name" value="CHROMO"/>
    <property type="match status" value="1"/>
</dbReference>
<dbReference type="InterPro" id="IPR051219">
    <property type="entry name" value="Heterochromatin_chromo-domain"/>
</dbReference>
<organism evidence="5 6">
    <name type="scientific">Carpinus fangiana</name>
    <dbReference type="NCBI Taxonomy" id="176857"/>
    <lineage>
        <taxon>Eukaryota</taxon>
        <taxon>Viridiplantae</taxon>
        <taxon>Streptophyta</taxon>
        <taxon>Embryophyta</taxon>
        <taxon>Tracheophyta</taxon>
        <taxon>Spermatophyta</taxon>
        <taxon>Magnoliopsida</taxon>
        <taxon>eudicotyledons</taxon>
        <taxon>Gunneridae</taxon>
        <taxon>Pentapetalae</taxon>
        <taxon>rosids</taxon>
        <taxon>fabids</taxon>
        <taxon>Fagales</taxon>
        <taxon>Betulaceae</taxon>
        <taxon>Carpinus</taxon>
    </lineage>
</organism>
<dbReference type="InterPro" id="IPR016197">
    <property type="entry name" value="Chromo-like_dom_sf"/>
</dbReference>
<evidence type="ECO:0000313" key="5">
    <source>
        <dbReference type="EMBL" id="KAB8336660.1"/>
    </source>
</evidence>
<dbReference type="PANTHER" id="PTHR22812">
    <property type="entry name" value="CHROMOBOX PROTEIN"/>
    <property type="match status" value="1"/>
</dbReference>
<dbReference type="Gene3D" id="2.40.50.40">
    <property type="match status" value="1"/>
</dbReference>
<protein>
    <recommendedName>
        <fullName evidence="4">Chromo domain-containing protein</fullName>
    </recommendedName>
</protein>
<evidence type="ECO:0000256" key="2">
    <source>
        <dbReference type="ARBA" id="ARBA00023242"/>
    </source>
</evidence>
<name>A0A5N6KNL5_9ROSI</name>
<feature type="region of interest" description="Disordered" evidence="3">
    <location>
        <begin position="122"/>
        <end position="170"/>
    </location>
</feature>
<dbReference type="Pfam" id="PF00385">
    <property type="entry name" value="Chromo"/>
    <property type="match status" value="1"/>
</dbReference>
<gene>
    <name evidence="5" type="ORF">FH972_020971</name>
</gene>
<feature type="region of interest" description="Disordered" evidence="3">
    <location>
        <begin position="1"/>
        <end position="97"/>
    </location>
</feature>
<dbReference type="PROSITE" id="PS50013">
    <property type="entry name" value="CHROMO_2"/>
    <property type="match status" value="1"/>
</dbReference>
<evidence type="ECO:0000313" key="6">
    <source>
        <dbReference type="Proteomes" id="UP000327013"/>
    </source>
</evidence>
<dbReference type="GO" id="GO:0005634">
    <property type="term" value="C:nucleus"/>
    <property type="evidence" value="ECO:0007669"/>
    <property type="project" value="UniProtKB-SubCell"/>
</dbReference>
<reference evidence="5 6" key="1">
    <citation type="submission" date="2019-06" db="EMBL/GenBank/DDBJ databases">
        <title>A chromosomal-level reference genome of Carpinus fangiana (Coryloideae, Betulaceae).</title>
        <authorList>
            <person name="Yang X."/>
            <person name="Wang Z."/>
            <person name="Zhang L."/>
            <person name="Hao G."/>
            <person name="Liu J."/>
            <person name="Yang Y."/>
        </authorList>
    </citation>
    <scope>NUCLEOTIDE SEQUENCE [LARGE SCALE GENOMIC DNA]</scope>
    <source>
        <strain evidence="5">Cfa_2016G</strain>
        <tissue evidence="5">Leaf</tissue>
    </source>
</reference>
<feature type="compositionally biased region" description="Basic and acidic residues" evidence="3">
    <location>
        <begin position="247"/>
        <end position="258"/>
    </location>
</feature>
<feature type="domain" description="Chromo" evidence="4">
    <location>
        <begin position="335"/>
        <end position="393"/>
    </location>
</feature>
<feature type="compositionally biased region" description="Basic and acidic residues" evidence="3">
    <location>
        <begin position="130"/>
        <end position="141"/>
    </location>
</feature>
<evidence type="ECO:0000259" key="4">
    <source>
        <dbReference type="PROSITE" id="PS50013"/>
    </source>
</evidence>
<feature type="compositionally biased region" description="Acidic residues" evidence="3">
    <location>
        <begin position="14"/>
        <end position="23"/>
    </location>
</feature>
<dbReference type="Proteomes" id="UP000327013">
    <property type="component" value="Unassembled WGS sequence"/>
</dbReference>
<dbReference type="AlphaFoldDB" id="A0A5N6KNL5"/>
<evidence type="ECO:0000256" key="3">
    <source>
        <dbReference type="SAM" id="MobiDB-lite"/>
    </source>
</evidence>
<dbReference type="InterPro" id="IPR000953">
    <property type="entry name" value="Chromo/chromo_shadow_dom"/>
</dbReference>